<evidence type="ECO:0000259" key="3">
    <source>
        <dbReference type="PROSITE" id="PS51186"/>
    </source>
</evidence>
<dbReference type="Gene3D" id="3.40.630.30">
    <property type="match status" value="1"/>
</dbReference>
<dbReference type="PANTHER" id="PTHR13947:SF37">
    <property type="entry name" value="LD18367P"/>
    <property type="match status" value="1"/>
</dbReference>
<evidence type="ECO:0000313" key="4">
    <source>
        <dbReference type="EMBL" id="CAG9286550.1"/>
    </source>
</evidence>
<keyword evidence="2" id="KW-0812">Transmembrane</keyword>
<keyword evidence="1" id="KW-0808">Transferase</keyword>
<dbReference type="PANTHER" id="PTHR13947">
    <property type="entry name" value="GNAT FAMILY N-ACETYLTRANSFERASE"/>
    <property type="match status" value="1"/>
</dbReference>
<dbReference type="PROSITE" id="PS51186">
    <property type="entry name" value="GNAT"/>
    <property type="match status" value="1"/>
</dbReference>
<gene>
    <name evidence="4" type="ORF">PTTT1_LOCUS32691</name>
</gene>
<dbReference type="Proteomes" id="UP000836788">
    <property type="component" value="Chromosome 23"/>
</dbReference>
<dbReference type="InterPro" id="IPR050769">
    <property type="entry name" value="NAT_camello-type"/>
</dbReference>
<proteinExistence type="predicted"/>
<sequence length="269" mass="29436">MTCWATPTTRRIPRRTPSGSVSPRSLFLVALFALPLPTVALLIVPPPLMGIAALIFPVRRTRIAGVSQAQGTNAIKVEIADASDFFVDAFWTAKVGGGAAQLSKNQQSQLRQSQTAEFTRRYGSKRRASELFVCRDGQNAIVACVGVEMGKIPDGYLQGPTLTKAPLMSNLAVSRSYRRRGLAEQLVRVVEQHVQDAYGADECFLYVEQRNRGAVKLYQKLGYRQVWVDDNAQTLLPTARGDLQSASTTIVCMKKNVVRGNGIFSGLFG</sequence>
<dbReference type="InterPro" id="IPR016181">
    <property type="entry name" value="Acyl_CoA_acyltransferase"/>
</dbReference>
<keyword evidence="2" id="KW-1133">Transmembrane helix</keyword>
<dbReference type="AlphaFoldDB" id="A0A8J9TR79"/>
<organism evidence="4">
    <name type="scientific">Phaeodactylum tricornutum</name>
    <name type="common">Diatom</name>
    <dbReference type="NCBI Taxonomy" id="2850"/>
    <lineage>
        <taxon>Eukaryota</taxon>
        <taxon>Sar</taxon>
        <taxon>Stramenopiles</taxon>
        <taxon>Ochrophyta</taxon>
        <taxon>Bacillariophyta</taxon>
        <taxon>Bacillariophyceae</taxon>
        <taxon>Bacillariophycidae</taxon>
        <taxon>Naviculales</taxon>
        <taxon>Phaeodactylaceae</taxon>
        <taxon>Phaeodactylum</taxon>
    </lineage>
</organism>
<dbReference type="CDD" id="cd04301">
    <property type="entry name" value="NAT_SF"/>
    <property type="match status" value="1"/>
</dbReference>
<dbReference type="SUPFAM" id="SSF55729">
    <property type="entry name" value="Acyl-CoA N-acyltransferases (Nat)"/>
    <property type="match status" value="1"/>
</dbReference>
<evidence type="ECO:0000256" key="2">
    <source>
        <dbReference type="SAM" id="Phobius"/>
    </source>
</evidence>
<dbReference type="InterPro" id="IPR000182">
    <property type="entry name" value="GNAT_dom"/>
</dbReference>
<feature type="transmembrane region" description="Helical" evidence="2">
    <location>
        <begin position="26"/>
        <end position="56"/>
    </location>
</feature>
<name>A0A8J9TR79_PHATR</name>
<keyword evidence="2" id="KW-0472">Membrane</keyword>
<feature type="domain" description="N-acetyltransferase" evidence="3">
    <location>
        <begin position="88"/>
        <end position="258"/>
    </location>
</feature>
<reference evidence="4" key="1">
    <citation type="submission" date="2022-02" db="EMBL/GenBank/DDBJ databases">
        <authorList>
            <person name="Giguere J D."/>
        </authorList>
    </citation>
    <scope>NUCLEOTIDE SEQUENCE</scope>
    <source>
        <strain evidence="4">CCAP 1055/1</strain>
    </source>
</reference>
<dbReference type="Pfam" id="PF00583">
    <property type="entry name" value="Acetyltransf_1"/>
    <property type="match status" value="1"/>
</dbReference>
<dbReference type="GO" id="GO:0008080">
    <property type="term" value="F:N-acetyltransferase activity"/>
    <property type="evidence" value="ECO:0007669"/>
    <property type="project" value="InterPro"/>
</dbReference>
<protein>
    <recommendedName>
        <fullName evidence="3">N-acetyltransferase domain-containing protein</fullName>
    </recommendedName>
</protein>
<evidence type="ECO:0000256" key="1">
    <source>
        <dbReference type="ARBA" id="ARBA00022679"/>
    </source>
</evidence>
<accession>A0A8J9TR79</accession>
<dbReference type="EMBL" id="OU594964">
    <property type="protein sequence ID" value="CAG9286550.1"/>
    <property type="molecule type" value="Genomic_DNA"/>
</dbReference>